<feature type="region of interest" description="Disordered" evidence="1">
    <location>
        <begin position="306"/>
        <end position="360"/>
    </location>
</feature>
<keyword evidence="2" id="KW-0732">Signal</keyword>
<feature type="chain" id="PRO_5020286881" description="YTH domain-containing protein" evidence="2">
    <location>
        <begin position="25"/>
        <end position="360"/>
    </location>
</feature>
<reference evidence="4 5" key="1">
    <citation type="submission" date="2019-02" db="EMBL/GenBank/DDBJ databases">
        <title>Genome sequencing of the rare red list fungi Phlebia centrifuga.</title>
        <authorList>
            <person name="Buettner E."/>
            <person name="Kellner H."/>
        </authorList>
    </citation>
    <scope>NUCLEOTIDE SEQUENCE [LARGE SCALE GENOMIC DNA]</scope>
    <source>
        <strain evidence="4 5">DSM 108282</strain>
    </source>
</reference>
<dbReference type="GO" id="GO:0005654">
    <property type="term" value="C:nucleoplasm"/>
    <property type="evidence" value="ECO:0007669"/>
    <property type="project" value="TreeGrafter"/>
</dbReference>
<proteinExistence type="predicted"/>
<protein>
    <recommendedName>
        <fullName evidence="3">YTH domain-containing protein</fullName>
    </recommendedName>
</protein>
<dbReference type="GO" id="GO:0000398">
    <property type="term" value="P:mRNA splicing, via spliceosome"/>
    <property type="evidence" value="ECO:0007669"/>
    <property type="project" value="TreeGrafter"/>
</dbReference>
<evidence type="ECO:0000256" key="1">
    <source>
        <dbReference type="SAM" id="MobiDB-lite"/>
    </source>
</evidence>
<sequence>MFTATTLHRLLILGSISTLLHISAVSTSSLAHVELTWGPHSQFDLDLSVEKGLWATQRHNEGILDQAYRTSKEVYLIFGVNKSGEFYGYARMASPVLRGASGSPTTLRKPLYFSPGEGTRYEESPLAIETAAQSASVEGLARGASSDKPSFSAPPEMYNPHRPLSKSSASIPQHGERSYDAGGIVPIAATLIGQTQPDSFELDPQAPLRAIKQHSAGDILADSDGIRRWDAVSGDILDPVEEEEEQVHPTAERSSSKSKGKARDTTKEDEGPVWGESFRVEWVRAERLPFYRTRHLRNPWNHDREVKVSRDGTELEPSVGQALLDEWDKPDSQQSQPARVGTKSTPADVHIGTTHAAATR</sequence>
<dbReference type="EMBL" id="SGPJ01000116">
    <property type="protein sequence ID" value="THG98501.1"/>
    <property type="molecule type" value="Genomic_DNA"/>
</dbReference>
<dbReference type="PANTHER" id="PTHR12357:SF3">
    <property type="entry name" value="YTH DOMAIN-CONTAINING PROTEIN 1"/>
    <property type="match status" value="1"/>
</dbReference>
<feature type="domain" description="YTH" evidence="3">
    <location>
        <begin position="32"/>
        <end position="171"/>
    </location>
</feature>
<feature type="compositionally biased region" description="Polar residues" evidence="1">
    <location>
        <begin position="332"/>
        <end position="345"/>
    </location>
</feature>
<name>A0A4S4KJD2_9APHY</name>
<feature type="compositionally biased region" description="Basic and acidic residues" evidence="1">
    <location>
        <begin position="246"/>
        <end position="270"/>
    </location>
</feature>
<dbReference type="InterPro" id="IPR045168">
    <property type="entry name" value="YTH_prot"/>
</dbReference>
<dbReference type="Proteomes" id="UP000309038">
    <property type="component" value="Unassembled WGS sequence"/>
</dbReference>
<feature type="domain" description="YTH" evidence="3">
    <location>
        <begin position="187"/>
        <end position="327"/>
    </location>
</feature>
<keyword evidence="5" id="KW-1185">Reference proteome</keyword>
<dbReference type="PROSITE" id="PS50882">
    <property type="entry name" value="YTH"/>
    <property type="match status" value="2"/>
</dbReference>
<dbReference type="GO" id="GO:0000381">
    <property type="term" value="P:regulation of alternative mRNA splicing, via spliceosome"/>
    <property type="evidence" value="ECO:0007669"/>
    <property type="project" value="TreeGrafter"/>
</dbReference>
<organism evidence="4 5">
    <name type="scientific">Hermanssonia centrifuga</name>
    <dbReference type="NCBI Taxonomy" id="98765"/>
    <lineage>
        <taxon>Eukaryota</taxon>
        <taxon>Fungi</taxon>
        <taxon>Dikarya</taxon>
        <taxon>Basidiomycota</taxon>
        <taxon>Agaricomycotina</taxon>
        <taxon>Agaricomycetes</taxon>
        <taxon>Polyporales</taxon>
        <taxon>Meruliaceae</taxon>
        <taxon>Hermanssonia</taxon>
    </lineage>
</organism>
<evidence type="ECO:0000313" key="4">
    <source>
        <dbReference type="EMBL" id="THG98501.1"/>
    </source>
</evidence>
<dbReference type="AlphaFoldDB" id="A0A4S4KJD2"/>
<dbReference type="GO" id="GO:1990247">
    <property type="term" value="F:N6-methyladenosine-containing RNA reader activity"/>
    <property type="evidence" value="ECO:0007669"/>
    <property type="project" value="TreeGrafter"/>
</dbReference>
<dbReference type="InterPro" id="IPR007275">
    <property type="entry name" value="YTH_domain"/>
</dbReference>
<dbReference type="Gene3D" id="3.10.590.10">
    <property type="entry name" value="ph1033 like domains"/>
    <property type="match status" value="2"/>
</dbReference>
<gene>
    <name evidence="4" type="ORF">EW026_g3695</name>
</gene>
<dbReference type="Pfam" id="PF04146">
    <property type="entry name" value="YTH"/>
    <property type="match status" value="1"/>
</dbReference>
<dbReference type="GO" id="GO:0003729">
    <property type="term" value="F:mRNA binding"/>
    <property type="evidence" value="ECO:0007669"/>
    <property type="project" value="TreeGrafter"/>
</dbReference>
<comment type="caution">
    <text evidence="4">The sequence shown here is derived from an EMBL/GenBank/DDBJ whole genome shotgun (WGS) entry which is preliminary data.</text>
</comment>
<dbReference type="PANTHER" id="PTHR12357">
    <property type="entry name" value="YTH YT521-B HOMOLOGY DOMAIN-CONTAINING"/>
    <property type="match status" value="1"/>
</dbReference>
<evidence type="ECO:0000259" key="3">
    <source>
        <dbReference type="PROSITE" id="PS50882"/>
    </source>
</evidence>
<evidence type="ECO:0000256" key="2">
    <source>
        <dbReference type="SAM" id="SignalP"/>
    </source>
</evidence>
<evidence type="ECO:0000313" key="5">
    <source>
        <dbReference type="Proteomes" id="UP000309038"/>
    </source>
</evidence>
<dbReference type="CDD" id="cd21134">
    <property type="entry name" value="YTH"/>
    <property type="match status" value="1"/>
</dbReference>
<accession>A0A4S4KJD2</accession>
<feature type="signal peptide" evidence="2">
    <location>
        <begin position="1"/>
        <end position="24"/>
    </location>
</feature>
<feature type="region of interest" description="Disordered" evidence="1">
    <location>
        <begin position="239"/>
        <end position="271"/>
    </location>
</feature>